<organism evidence="1 2">
    <name type="scientific">Plasmopara halstedii</name>
    <name type="common">Downy mildew of sunflower</name>
    <dbReference type="NCBI Taxonomy" id="4781"/>
    <lineage>
        <taxon>Eukaryota</taxon>
        <taxon>Sar</taxon>
        <taxon>Stramenopiles</taxon>
        <taxon>Oomycota</taxon>
        <taxon>Peronosporomycetes</taxon>
        <taxon>Peronosporales</taxon>
        <taxon>Peronosporaceae</taxon>
        <taxon>Plasmopara</taxon>
    </lineage>
</organism>
<keyword evidence="2" id="KW-1185">Reference proteome</keyword>
<reference evidence="2" key="1">
    <citation type="submission" date="2014-09" db="EMBL/GenBank/DDBJ databases">
        <authorList>
            <person name="Sharma Rahul"/>
            <person name="Thines Marco"/>
        </authorList>
    </citation>
    <scope>NUCLEOTIDE SEQUENCE [LARGE SCALE GENOMIC DNA]</scope>
</reference>
<dbReference type="EMBL" id="CCYD01001336">
    <property type="protein sequence ID" value="CEG44982.1"/>
    <property type="molecule type" value="Genomic_DNA"/>
</dbReference>
<dbReference type="AlphaFoldDB" id="A0A0P1AST7"/>
<dbReference type="GeneID" id="36396360"/>
<protein>
    <submittedName>
        <fullName evidence="1">Uncharacterized protein</fullName>
    </submittedName>
</protein>
<evidence type="ECO:0000313" key="2">
    <source>
        <dbReference type="Proteomes" id="UP000054928"/>
    </source>
</evidence>
<dbReference type="Proteomes" id="UP000054928">
    <property type="component" value="Unassembled WGS sequence"/>
</dbReference>
<sequence length="133" mass="14639">MASSTFQNFACCSPSTSMLARACLQRAITCRCQRPQPNFGLSRSTSPFRSKNNRYEEVLYQKPHIRDSATRGDVVCEKLGIGAAAKEQLVMLNGAINSVIGRGSRNLRRIIVGNRDVDCGPHATINVHETFPV</sequence>
<dbReference type="RefSeq" id="XP_024581351.1">
    <property type="nucleotide sequence ID" value="XM_024715677.1"/>
</dbReference>
<proteinExistence type="predicted"/>
<accession>A0A0P1AST7</accession>
<evidence type="ECO:0000313" key="1">
    <source>
        <dbReference type="EMBL" id="CEG44982.1"/>
    </source>
</evidence>
<name>A0A0P1AST7_PLAHL</name>